<evidence type="ECO:0008006" key="6">
    <source>
        <dbReference type="Google" id="ProtNLM"/>
    </source>
</evidence>
<evidence type="ECO:0000259" key="2">
    <source>
        <dbReference type="Pfam" id="PF01364"/>
    </source>
</evidence>
<proteinExistence type="predicted"/>
<comment type="caution">
    <text evidence="4">The sequence shown here is derived from an EMBL/GenBank/DDBJ whole genome shotgun (WGS) entry which is preliminary data.</text>
</comment>
<dbReference type="EMBL" id="JAHJDP010000087">
    <property type="protein sequence ID" value="MBU2692344.1"/>
    <property type="molecule type" value="Genomic_DNA"/>
</dbReference>
<organism evidence="4 5">
    <name type="scientific">Eiseniibacteriota bacterium</name>
    <dbReference type="NCBI Taxonomy" id="2212470"/>
    <lineage>
        <taxon>Bacteria</taxon>
        <taxon>Candidatus Eiseniibacteriota</taxon>
    </lineage>
</organism>
<dbReference type="InterPro" id="IPR029030">
    <property type="entry name" value="Caspase-like_dom_sf"/>
</dbReference>
<dbReference type="InterPro" id="IPR025965">
    <property type="entry name" value="FlgD/Vpr_Ig-like"/>
</dbReference>
<dbReference type="InterPro" id="IPR001769">
    <property type="entry name" value="Gingipain"/>
</dbReference>
<dbReference type="InterPro" id="IPR013783">
    <property type="entry name" value="Ig-like_fold"/>
</dbReference>
<evidence type="ECO:0000256" key="1">
    <source>
        <dbReference type="ARBA" id="ARBA00022729"/>
    </source>
</evidence>
<reference evidence="4" key="1">
    <citation type="submission" date="2021-05" db="EMBL/GenBank/DDBJ databases">
        <title>Energy efficiency and biological interactions define the core microbiome of deep oligotrophic groundwater.</title>
        <authorList>
            <person name="Mehrshad M."/>
            <person name="Lopez-Fernandez M."/>
            <person name="Bell E."/>
            <person name="Bernier-Latmani R."/>
            <person name="Bertilsson S."/>
            <person name="Dopson M."/>
        </authorList>
    </citation>
    <scope>NUCLEOTIDE SEQUENCE</scope>
    <source>
        <strain evidence="4">Modern_marine.mb.64</strain>
    </source>
</reference>
<keyword evidence="1" id="KW-0732">Signal</keyword>
<evidence type="ECO:0000259" key="3">
    <source>
        <dbReference type="Pfam" id="PF13860"/>
    </source>
</evidence>
<gene>
    <name evidence="4" type="ORF">KJ970_15585</name>
</gene>
<dbReference type="Gene3D" id="2.60.40.4070">
    <property type="match status" value="1"/>
</dbReference>
<sequence>MRILAALSVFFLLSLFLSLTTAALGLEGLPSIHPSEISMKIASSPGRMTVSLQGESSTSFQEPVTRYVVLPTNAGDVQVRLADDELVSAVRITAGAPMIMRGLRLLPITISPVKGPSAIHTKTVEIEVFHSGGLEVQQPSNPLRHSKGFFDGLEILIASEQQYLLSSVEAGSYLIITDPRFESDLQPFAGWKREKGFVVDVVTTLDWGTDNGVIQDSIRARYHNSAYPPEYVLLVGDVGQIPGWNFHASVSDLPYALMDGDDWFPDLHVGRLSVETVAEAKTVIKKILNYEWQTYFTDSGDGVGTDWLRRGLVVGADYASDTPVAVSNWCREVLLGLDYEAVSSVYYPPHYDDHAGLIPAAINGGVSIISYRGWAYGVHGWEPPHFTSNEVFGLTNGWMLPAVFSFVCQNNDYAAEGICFGEAWLRAGTEEQPRGAVAFIGNSEPWSHTRFNDAAAIGAFKSIADGARRLGSLLLASKLEILHQFPTELEYAEYEDSSVEHNFYIYNLLGDPEMEILMAPPKAILVDHQSEIPMGANFTDVVVTEDDDVTPIVGARVGISSGNTTLGCAWTDENGVARVPALFGEVRSVGMTVTGTGLAPYRGQIDVVTEGAFAAFEGVEIDDSAGNSDGVVNPGETVDLSVTLHNFGETAATSLQAAIAVGVGAELVTGSADYPDIAPGASAIPDAPFTISVDPDAGDGLRLIFLLEAQAAERSSVTEFNLQVVAPALRYESYTVADDGVLNPGESAGLTVTITNDGSLTASAATAVLRSELPGIIAVIDSASSYPALEIGGSGLSETAFTVQAGDEAFIGQVANMKLILTTEEGYISETDFSLVVGEVDHRAPLAADAYGYYAYDNSDTDYPDTAPLYDWITCSTLYGGSGTRIELRDNRTTLVDVPFPFTFYGKSYDRLMISDNGWASFDTLSYHDYYNWRLPDAYGSGAKMAPFWDNLDPGFKVDDVLVGDGIYTYSDDAHHRFVVEWSRLANERSVFNSPNEPDWDLQTFQLILYDPAYYPNQTTGDGVIEFQYKNIVNNDHERMYSTVGIENETEDIGIEYSHLNEYAPGAAPLSDGLAIRFTTEPPRYDPVRIARFTAEPVDGGILMSWAPCDDRPLNGYRIYREQEGGGFAEVSKSIIGSKTNTYLDRDVDPDAVIAYKIGILDPVGYESMHGPYIYDGPVSGNLRLALTSRGANPFRGAVELGFTLPIRVDVQLQLFDISGRLVRTLVNGVTDPGQWTIPWDGNDTNGRAVSSGLYLAKLSAGMEQKSLKLMLVK</sequence>
<dbReference type="SUPFAM" id="SSF52129">
    <property type="entry name" value="Caspase-like"/>
    <property type="match status" value="1"/>
</dbReference>
<evidence type="ECO:0000313" key="5">
    <source>
        <dbReference type="Proteomes" id="UP000777784"/>
    </source>
</evidence>
<dbReference type="InterPro" id="IPR029031">
    <property type="entry name" value="Gingipain_N_sf"/>
</dbReference>
<dbReference type="Gene3D" id="2.60.40.10">
    <property type="entry name" value="Immunoglobulins"/>
    <property type="match status" value="2"/>
</dbReference>
<dbReference type="GO" id="GO:0008234">
    <property type="term" value="F:cysteine-type peptidase activity"/>
    <property type="evidence" value="ECO:0007669"/>
    <property type="project" value="InterPro"/>
</dbReference>
<feature type="domain" description="Gingipain" evidence="2">
    <location>
        <begin position="173"/>
        <end position="515"/>
    </location>
</feature>
<dbReference type="AlphaFoldDB" id="A0A948S1X5"/>
<protein>
    <recommendedName>
        <fullName evidence="6">T9SS type A sorting domain-containing protein</fullName>
    </recommendedName>
</protein>
<accession>A0A948S1X5</accession>
<feature type="domain" description="FlgD/Vpr Ig-like" evidence="3">
    <location>
        <begin position="1198"/>
        <end position="1261"/>
    </location>
</feature>
<name>A0A948S1X5_UNCEI</name>
<dbReference type="Pfam" id="PF13860">
    <property type="entry name" value="FlgD_ig"/>
    <property type="match status" value="1"/>
</dbReference>
<dbReference type="Pfam" id="PF01364">
    <property type="entry name" value="Peptidase_C25"/>
    <property type="match status" value="1"/>
</dbReference>
<evidence type="ECO:0000313" key="4">
    <source>
        <dbReference type="EMBL" id="MBU2692344.1"/>
    </source>
</evidence>
<dbReference type="Gene3D" id="3.40.50.10390">
    <property type="entry name" value="Gingipain r, domain 1"/>
    <property type="match status" value="1"/>
</dbReference>
<dbReference type="GO" id="GO:0006508">
    <property type="term" value="P:proteolysis"/>
    <property type="evidence" value="ECO:0007669"/>
    <property type="project" value="InterPro"/>
</dbReference>
<dbReference type="Proteomes" id="UP000777784">
    <property type="component" value="Unassembled WGS sequence"/>
</dbReference>
<dbReference type="Gene3D" id="3.40.50.1460">
    <property type="match status" value="1"/>
</dbReference>